<name>A0A6L9EDY3_9FLAO</name>
<dbReference type="PANTHER" id="PTHR33375:SF1">
    <property type="entry name" value="CHROMOSOME-PARTITIONING PROTEIN PARB-RELATED"/>
    <property type="match status" value="1"/>
</dbReference>
<dbReference type="GO" id="GO:0007059">
    <property type="term" value="P:chromosome segregation"/>
    <property type="evidence" value="ECO:0007669"/>
    <property type="project" value="TreeGrafter"/>
</dbReference>
<evidence type="ECO:0000259" key="1">
    <source>
        <dbReference type="SMART" id="SM00470"/>
    </source>
</evidence>
<dbReference type="SMART" id="SM00470">
    <property type="entry name" value="ParB"/>
    <property type="match status" value="1"/>
</dbReference>
<dbReference type="InterPro" id="IPR003115">
    <property type="entry name" value="ParB_N"/>
</dbReference>
<dbReference type="GO" id="GO:0005694">
    <property type="term" value="C:chromosome"/>
    <property type="evidence" value="ECO:0007669"/>
    <property type="project" value="TreeGrafter"/>
</dbReference>
<evidence type="ECO:0000313" key="2">
    <source>
        <dbReference type="EMBL" id="NAS12920.1"/>
    </source>
</evidence>
<comment type="caution">
    <text evidence="2">The sequence shown here is derived from an EMBL/GenBank/DDBJ whole genome shotgun (WGS) entry which is preliminary data.</text>
</comment>
<organism evidence="2 3">
    <name type="scientific">Poritiphilus flavus</name>
    <dbReference type="NCBI Taxonomy" id="2697053"/>
    <lineage>
        <taxon>Bacteria</taxon>
        <taxon>Pseudomonadati</taxon>
        <taxon>Bacteroidota</taxon>
        <taxon>Flavobacteriia</taxon>
        <taxon>Flavobacteriales</taxon>
        <taxon>Flavobacteriaceae</taxon>
        <taxon>Poritiphilus</taxon>
    </lineage>
</organism>
<evidence type="ECO:0000313" key="3">
    <source>
        <dbReference type="Proteomes" id="UP000475249"/>
    </source>
</evidence>
<reference evidence="2 3" key="1">
    <citation type="submission" date="2020-01" db="EMBL/GenBank/DDBJ databases">
        <title>Bacteria diversity of Porities sp.</title>
        <authorList>
            <person name="Wang G."/>
        </authorList>
    </citation>
    <scope>NUCLEOTIDE SEQUENCE [LARGE SCALE GENOMIC DNA]</scope>
    <source>
        <strain evidence="2 3">R33</strain>
    </source>
</reference>
<dbReference type="Proteomes" id="UP000475249">
    <property type="component" value="Unassembled WGS sequence"/>
</dbReference>
<dbReference type="Gene3D" id="3.90.1530.10">
    <property type="entry name" value="Conserved hypothetical protein from pyrococcus furiosus pfu- 392566-001, ParB domain"/>
    <property type="match status" value="1"/>
</dbReference>
<gene>
    <name evidence="2" type="ORF">GTQ38_12955</name>
</gene>
<dbReference type="PANTHER" id="PTHR33375">
    <property type="entry name" value="CHROMOSOME-PARTITIONING PROTEIN PARB-RELATED"/>
    <property type="match status" value="1"/>
</dbReference>
<feature type="domain" description="ParB-like N-terminal" evidence="1">
    <location>
        <begin position="46"/>
        <end position="141"/>
    </location>
</feature>
<keyword evidence="3" id="KW-1185">Reference proteome</keyword>
<dbReference type="AlphaFoldDB" id="A0A6L9EDY3"/>
<dbReference type="SUPFAM" id="SSF110849">
    <property type="entry name" value="ParB/Sulfiredoxin"/>
    <property type="match status" value="1"/>
</dbReference>
<dbReference type="InterPro" id="IPR036086">
    <property type="entry name" value="ParB/Sulfiredoxin_sf"/>
</dbReference>
<dbReference type="RefSeq" id="WP_161435970.1">
    <property type="nucleotide sequence ID" value="NZ_WXYO01000006.1"/>
</dbReference>
<dbReference type="Pfam" id="PF02195">
    <property type="entry name" value="ParB_N"/>
    <property type="match status" value="1"/>
</dbReference>
<dbReference type="InterPro" id="IPR050336">
    <property type="entry name" value="Chromosome_partition/occlusion"/>
</dbReference>
<protein>
    <submittedName>
        <fullName evidence="2">ParB N-terminal domain-containing protein</fullName>
    </submittedName>
</protein>
<dbReference type="EMBL" id="WXYO01000006">
    <property type="protein sequence ID" value="NAS12920.1"/>
    <property type="molecule type" value="Genomic_DNA"/>
</dbReference>
<sequence>MNKHIKEGISNILEEHGIISENEKRKFLEKIESLFNQPKEPISSLLWVPLTEILPNTYNPNKMATPEKRSLLRSLLSHGVTAPLVVSPKRQGVYPLIDGYHRWNIIKRNKELRGRLKNKVPVVVLDLPSDERIVATIRHNRARGKHQIVEISEVVKTLSQNGWTADRIMNELGMDSDEVLRLRQFTGLGDLFKDDKYSSSWS</sequence>
<proteinExistence type="predicted"/>
<accession>A0A6L9EDY3</accession>